<organism evidence="6 7">
    <name type="scientific">Bifidobacterium moraviense</name>
    <dbReference type="NCBI Taxonomy" id="2675323"/>
    <lineage>
        <taxon>Bacteria</taxon>
        <taxon>Bacillati</taxon>
        <taxon>Actinomycetota</taxon>
        <taxon>Actinomycetes</taxon>
        <taxon>Bifidobacteriales</taxon>
        <taxon>Bifidobacteriaceae</taxon>
        <taxon>Bifidobacterium</taxon>
    </lineage>
</organism>
<dbReference type="EMBL" id="JAAIIH010000001">
    <property type="protein sequence ID" value="NMM99499.1"/>
    <property type="molecule type" value="Genomic_DNA"/>
</dbReference>
<proteinExistence type="predicted"/>
<dbReference type="InterPro" id="IPR009057">
    <property type="entry name" value="Homeodomain-like_sf"/>
</dbReference>
<reference evidence="6 7" key="1">
    <citation type="submission" date="2020-02" db="EMBL/GenBank/DDBJ databases">
        <title>Characterization of phylogenetic diversity of novel bifidobacterial species isolated in Czech ZOOs.</title>
        <authorList>
            <person name="Lugli G.A."/>
            <person name="Vera N.B."/>
            <person name="Ventura M."/>
        </authorList>
    </citation>
    <scope>NUCLEOTIDE SEQUENCE [LARGE SCALE GENOMIC DNA]</scope>
    <source>
        <strain evidence="6 7">DSM 109958</strain>
    </source>
</reference>
<dbReference type="Pfam" id="PF12833">
    <property type="entry name" value="HTH_18"/>
    <property type="match status" value="1"/>
</dbReference>
<dbReference type="AlphaFoldDB" id="A0A7Y0HYU2"/>
<evidence type="ECO:0000256" key="4">
    <source>
        <dbReference type="SAM" id="MobiDB-lite"/>
    </source>
</evidence>
<dbReference type="PANTHER" id="PTHR43280">
    <property type="entry name" value="ARAC-FAMILY TRANSCRIPTIONAL REGULATOR"/>
    <property type="match status" value="1"/>
</dbReference>
<feature type="region of interest" description="Disordered" evidence="4">
    <location>
        <begin position="1"/>
        <end position="28"/>
    </location>
</feature>
<dbReference type="GO" id="GO:0043565">
    <property type="term" value="F:sequence-specific DNA binding"/>
    <property type="evidence" value="ECO:0007669"/>
    <property type="project" value="InterPro"/>
</dbReference>
<evidence type="ECO:0000313" key="7">
    <source>
        <dbReference type="Proteomes" id="UP000588277"/>
    </source>
</evidence>
<accession>A0A7Y0HYU2</accession>
<gene>
    <name evidence="6" type="ORF">G1C96_0076</name>
</gene>
<dbReference type="InterPro" id="IPR020449">
    <property type="entry name" value="Tscrpt_reg_AraC-type_HTH"/>
</dbReference>
<dbReference type="PANTHER" id="PTHR43280:SF34">
    <property type="entry name" value="ARAC-FAMILY TRANSCRIPTIONAL REGULATOR"/>
    <property type="match status" value="1"/>
</dbReference>
<dbReference type="SUPFAM" id="SSF46689">
    <property type="entry name" value="Homeodomain-like"/>
    <property type="match status" value="2"/>
</dbReference>
<dbReference type="PROSITE" id="PS01124">
    <property type="entry name" value="HTH_ARAC_FAMILY_2"/>
    <property type="match status" value="1"/>
</dbReference>
<evidence type="ECO:0000256" key="1">
    <source>
        <dbReference type="ARBA" id="ARBA00023015"/>
    </source>
</evidence>
<evidence type="ECO:0000256" key="3">
    <source>
        <dbReference type="ARBA" id="ARBA00023163"/>
    </source>
</evidence>
<dbReference type="PRINTS" id="PR00032">
    <property type="entry name" value="HTHARAC"/>
</dbReference>
<feature type="domain" description="HTH araC/xylS-type" evidence="5">
    <location>
        <begin position="167"/>
        <end position="265"/>
    </location>
</feature>
<sequence length="274" mass="31462">MSPSPDPAPGRSAASSAGTGTGRVSRHSVVDDPTLRYLEFIQREDRVRHHTYVQEMRQYDLMKAGDPEAIRESVRMWESGLYGHVSDDPVRNAKYLFVTSITLVTRFAIEGGMDEEDAYNASDLYIQDMDRCTSVAEVRRLHTDMMTFFTWAMADLVKQGVQSRPIVECLDYIHYHLHEKITVAMLAEHVQLNPTYLSELFSREVGTPISQYVTDRRMEAARNMLIYSRYSIAEIAQILAYRSQSHFTKVFHAATGMTPKTYRDRYARSGIWPE</sequence>
<protein>
    <submittedName>
        <fullName evidence="6">AraC family transcriptional regulator</fullName>
    </submittedName>
</protein>
<feature type="compositionally biased region" description="Low complexity" evidence="4">
    <location>
        <begin position="9"/>
        <end position="18"/>
    </location>
</feature>
<name>A0A7Y0HYU2_9BIFI</name>
<keyword evidence="1" id="KW-0805">Transcription regulation</keyword>
<evidence type="ECO:0000313" key="6">
    <source>
        <dbReference type="EMBL" id="NMM99499.1"/>
    </source>
</evidence>
<dbReference type="Proteomes" id="UP000588277">
    <property type="component" value="Unassembled WGS sequence"/>
</dbReference>
<keyword evidence="3" id="KW-0804">Transcription</keyword>
<dbReference type="Gene3D" id="1.10.10.60">
    <property type="entry name" value="Homeodomain-like"/>
    <property type="match status" value="2"/>
</dbReference>
<keyword evidence="7" id="KW-1185">Reference proteome</keyword>
<dbReference type="SMART" id="SM00342">
    <property type="entry name" value="HTH_ARAC"/>
    <property type="match status" value="1"/>
</dbReference>
<comment type="caution">
    <text evidence="6">The sequence shown here is derived from an EMBL/GenBank/DDBJ whole genome shotgun (WGS) entry which is preliminary data.</text>
</comment>
<dbReference type="GO" id="GO:0003700">
    <property type="term" value="F:DNA-binding transcription factor activity"/>
    <property type="evidence" value="ECO:0007669"/>
    <property type="project" value="InterPro"/>
</dbReference>
<evidence type="ECO:0000259" key="5">
    <source>
        <dbReference type="PROSITE" id="PS01124"/>
    </source>
</evidence>
<dbReference type="InterPro" id="IPR018060">
    <property type="entry name" value="HTH_AraC"/>
</dbReference>
<evidence type="ECO:0000256" key="2">
    <source>
        <dbReference type="ARBA" id="ARBA00023125"/>
    </source>
</evidence>
<keyword evidence="2" id="KW-0238">DNA-binding</keyword>